<organism evidence="2 3">
    <name type="scientific">Humibacter ginsenosidimutans</name>
    <dbReference type="NCBI Taxonomy" id="2599293"/>
    <lineage>
        <taxon>Bacteria</taxon>
        <taxon>Bacillati</taxon>
        <taxon>Actinomycetota</taxon>
        <taxon>Actinomycetes</taxon>
        <taxon>Micrococcales</taxon>
        <taxon>Microbacteriaceae</taxon>
        <taxon>Humibacter</taxon>
    </lineage>
</organism>
<feature type="transmembrane region" description="Helical" evidence="1">
    <location>
        <begin position="60"/>
        <end position="79"/>
    </location>
</feature>
<dbReference type="OrthoDB" id="3261041at2"/>
<feature type="transmembrane region" description="Helical" evidence="1">
    <location>
        <begin position="453"/>
        <end position="477"/>
    </location>
</feature>
<feature type="transmembrane region" description="Helical" evidence="1">
    <location>
        <begin position="489"/>
        <end position="511"/>
    </location>
</feature>
<feature type="transmembrane region" description="Helical" evidence="1">
    <location>
        <begin position="333"/>
        <end position="353"/>
    </location>
</feature>
<keyword evidence="3" id="KW-1185">Reference proteome</keyword>
<dbReference type="EMBL" id="CP042305">
    <property type="protein sequence ID" value="QDZ14299.1"/>
    <property type="molecule type" value="Genomic_DNA"/>
</dbReference>
<accession>A0A5B8M2X1</accession>
<evidence type="ECO:0000313" key="3">
    <source>
        <dbReference type="Proteomes" id="UP000320216"/>
    </source>
</evidence>
<feature type="transmembrane region" description="Helical" evidence="1">
    <location>
        <begin position="374"/>
        <end position="399"/>
    </location>
</feature>
<feature type="transmembrane region" description="Helical" evidence="1">
    <location>
        <begin position="100"/>
        <end position="126"/>
    </location>
</feature>
<evidence type="ECO:0000313" key="2">
    <source>
        <dbReference type="EMBL" id="QDZ14299.1"/>
    </source>
</evidence>
<dbReference type="KEGG" id="huw:FPZ11_05525"/>
<keyword evidence="1" id="KW-0472">Membrane</keyword>
<feature type="transmembrane region" description="Helical" evidence="1">
    <location>
        <begin position="132"/>
        <end position="152"/>
    </location>
</feature>
<dbReference type="RefSeq" id="WP_146319057.1">
    <property type="nucleotide sequence ID" value="NZ_CP042305.1"/>
</dbReference>
<proteinExistence type="predicted"/>
<evidence type="ECO:0008006" key="4">
    <source>
        <dbReference type="Google" id="ProtNLM"/>
    </source>
</evidence>
<feature type="transmembrane region" description="Helical" evidence="1">
    <location>
        <begin position="234"/>
        <end position="255"/>
    </location>
</feature>
<name>A0A5B8M2X1_9MICO</name>
<reference evidence="2 3" key="1">
    <citation type="submission" date="2019-07" db="EMBL/GenBank/DDBJ databases">
        <title>Full genome sequence of Humibacter sp. WJ7-1.</title>
        <authorList>
            <person name="Im W.-T."/>
        </authorList>
    </citation>
    <scope>NUCLEOTIDE SEQUENCE [LARGE SCALE GENOMIC DNA]</scope>
    <source>
        <strain evidence="2 3">WJ7-1</strain>
    </source>
</reference>
<dbReference type="AlphaFoldDB" id="A0A5B8M2X1"/>
<protein>
    <recommendedName>
        <fullName evidence="4">ABC-2 type transport system permease protein</fullName>
    </recommendedName>
</protein>
<feature type="transmembrane region" description="Helical" evidence="1">
    <location>
        <begin position="172"/>
        <end position="194"/>
    </location>
</feature>
<evidence type="ECO:0000256" key="1">
    <source>
        <dbReference type="SAM" id="Phobius"/>
    </source>
</evidence>
<dbReference type="Proteomes" id="UP000320216">
    <property type="component" value="Chromosome"/>
</dbReference>
<feature type="transmembrane region" description="Helical" evidence="1">
    <location>
        <begin position="307"/>
        <end position="327"/>
    </location>
</feature>
<feature type="transmembrane region" description="Helical" evidence="1">
    <location>
        <begin position="21"/>
        <end position="48"/>
    </location>
</feature>
<sequence length="526" mass="54802">MVAQFLRLKLASLGSGFRRGGWHAFGLTVGLLYTAALTIVICWVLASARAASDVQLVRDILVIAGGVVALCFLLVPLLTRHDGTFDPRSYAAFGLEAATVSRGLGVASLISVPAFVLAICALFTIVTWSGSLGAAVLAFVAAVVCVPTWALAGRLAASVSAFALSSRRMREFGTTIAVLVVVMLLPLVLFLATLNWSRDGLRVVHSTADWISWTPFGAVWSVGGDAATGQWGTAALKLVVALVTLAVLVVAWRAIVGHMMVTPERPGQAKASIGLGWFGRMPSRPAGAIAARALTYWGRDSRYWMQLLLVPLFPFVMVGALLVSGAVRPHDVALIPLPVICLFLGWVAHNDLAHDGTAIWLHVVSGTGGLADRLGRLAPVVLVAIPVVAVGSVLTVLAYGSWDVLPAITGVSVCLVLSGLGLSSVSSALAPYGAPRPGDSAFAQPQHTGGSAALTQFVTLLLTVVFAGVPVTMMVLGVFDGADWFQASLWTGLGIGAAVFIGGVALGAATYNRRGPELMTFALQHA</sequence>
<gene>
    <name evidence="2" type="ORF">FPZ11_05525</name>
</gene>
<keyword evidence="1" id="KW-1133">Transmembrane helix</keyword>
<keyword evidence="1" id="KW-0812">Transmembrane</keyword>